<keyword evidence="4 7" id="KW-0812">Transmembrane</keyword>
<keyword evidence="5 8" id="KW-1133">Transmembrane helix</keyword>
<organism evidence="9 10">
    <name type="scientific">Taurinivorans muris</name>
    <dbReference type="NCBI Taxonomy" id="2787751"/>
    <lineage>
        <taxon>Bacteria</taxon>
        <taxon>Pseudomonadati</taxon>
        <taxon>Thermodesulfobacteriota</taxon>
        <taxon>Desulfovibrionia</taxon>
        <taxon>Desulfovibrionales</taxon>
        <taxon>Desulfovibrionaceae</taxon>
        <taxon>Taurinivorans</taxon>
    </lineage>
</organism>
<evidence type="ECO:0000256" key="6">
    <source>
        <dbReference type="ARBA" id="ARBA00023136"/>
    </source>
</evidence>
<sequence length="155" mass="17108">MAGKNKAQYQSEINVTPFVDVVLVLLIIFMITAPMLDQGVEIDLPQTKEVEVLPNDVEHLVLTIQKNGKLFLDSYEVQLNELEERVNILVTEKSRALFIKADSNVPYGVVVDIMGRIKSAGIENLGIVANPSDITADDLKADAQSDEAENNNKVQ</sequence>
<evidence type="ECO:0000256" key="5">
    <source>
        <dbReference type="ARBA" id="ARBA00022989"/>
    </source>
</evidence>
<dbReference type="Proteomes" id="UP001058120">
    <property type="component" value="Chromosome"/>
</dbReference>
<evidence type="ECO:0000256" key="1">
    <source>
        <dbReference type="ARBA" id="ARBA00004162"/>
    </source>
</evidence>
<dbReference type="PANTHER" id="PTHR30558:SF7">
    <property type="entry name" value="TOL-PAL SYSTEM PROTEIN TOLR"/>
    <property type="match status" value="1"/>
</dbReference>
<dbReference type="Gene3D" id="3.30.420.270">
    <property type="match status" value="1"/>
</dbReference>
<keyword evidence="6 8" id="KW-0472">Membrane</keyword>
<gene>
    <name evidence="9" type="ORF">JBF11_02040</name>
</gene>
<comment type="subcellular location">
    <subcellularLocation>
        <location evidence="1">Cell membrane</location>
        <topology evidence="1">Single-pass membrane protein</topology>
    </subcellularLocation>
    <subcellularLocation>
        <location evidence="7">Cell membrane</location>
        <topology evidence="7">Single-pass type II membrane protein</topology>
    </subcellularLocation>
</comment>
<keyword evidence="7" id="KW-0653">Protein transport</keyword>
<protein>
    <submittedName>
        <fullName evidence="9">ExbD/TolR family protein</fullName>
    </submittedName>
</protein>
<keyword evidence="7" id="KW-0813">Transport</keyword>
<evidence type="ECO:0000256" key="4">
    <source>
        <dbReference type="ARBA" id="ARBA00022692"/>
    </source>
</evidence>
<dbReference type="RefSeq" id="WP_334315720.1">
    <property type="nucleotide sequence ID" value="NZ_CP065938.1"/>
</dbReference>
<keyword evidence="10" id="KW-1185">Reference proteome</keyword>
<dbReference type="PANTHER" id="PTHR30558">
    <property type="entry name" value="EXBD MEMBRANE COMPONENT OF PMF-DRIVEN MACROMOLECULE IMPORT SYSTEM"/>
    <property type="match status" value="1"/>
</dbReference>
<accession>A0ABY5Y1Q1</accession>
<name>A0ABY5Y1Q1_9BACT</name>
<dbReference type="InterPro" id="IPR003400">
    <property type="entry name" value="ExbD"/>
</dbReference>
<dbReference type="Pfam" id="PF02472">
    <property type="entry name" value="ExbD"/>
    <property type="match status" value="1"/>
</dbReference>
<evidence type="ECO:0000256" key="8">
    <source>
        <dbReference type="SAM" id="Phobius"/>
    </source>
</evidence>
<dbReference type="EMBL" id="CP065938">
    <property type="protein sequence ID" value="UWX06119.1"/>
    <property type="molecule type" value="Genomic_DNA"/>
</dbReference>
<reference evidence="9" key="1">
    <citation type="submission" date="2020-12" db="EMBL/GenBank/DDBJ databases">
        <title>Taurinivorans muris gen. nov., sp. nov., fundamental and realized metabolic niche of a ubiquitous sulfidogenic bacterium in the murine intestine.</title>
        <authorList>
            <person name="Ye H."/>
            <person name="Hanson B.T."/>
            <person name="Loy A."/>
        </authorList>
    </citation>
    <scope>NUCLEOTIDE SEQUENCE</scope>
    <source>
        <strain evidence="9">LT0009</strain>
    </source>
</reference>
<evidence type="ECO:0000256" key="2">
    <source>
        <dbReference type="ARBA" id="ARBA00005811"/>
    </source>
</evidence>
<evidence type="ECO:0000256" key="3">
    <source>
        <dbReference type="ARBA" id="ARBA00022475"/>
    </source>
</evidence>
<proteinExistence type="inferred from homology"/>
<evidence type="ECO:0000256" key="7">
    <source>
        <dbReference type="RuleBase" id="RU003879"/>
    </source>
</evidence>
<comment type="similarity">
    <text evidence="2 7">Belongs to the ExbD/TolR family.</text>
</comment>
<feature type="transmembrane region" description="Helical" evidence="8">
    <location>
        <begin position="12"/>
        <end position="36"/>
    </location>
</feature>
<evidence type="ECO:0000313" key="10">
    <source>
        <dbReference type="Proteomes" id="UP001058120"/>
    </source>
</evidence>
<evidence type="ECO:0000313" key="9">
    <source>
        <dbReference type="EMBL" id="UWX06119.1"/>
    </source>
</evidence>
<keyword evidence="3" id="KW-1003">Cell membrane</keyword>